<name>A0A0M4EKA1_DROBS</name>
<sequence length="165" mass="18536">MLRQFQLTAPLKALQLKRCLVCTTATKCSLELPKCLPLPQRRLVSQQSKPKPKRISSLSMAMASGSPKSKRLHSAALMPLDEQRDINGDGAGSKSSLPLPGVKERKHPHYNPLRRRSNVDPARVQYIKDRFKQRDVDSANDSIKPKSQKFVSRTSLHSGRLDKIN</sequence>
<feature type="region of interest" description="Disordered" evidence="1">
    <location>
        <begin position="43"/>
        <end position="165"/>
    </location>
</feature>
<evidence type="ECO:0000256" key="1">
    <source>
        <dbReference type="SAM" id="MobiDB-lite"/>
    </source>
</evidence>
<feature type="compositionally biased region" description="Basic residues" evidence="1">
    <location>
        <begin position="104"/>
        <end position="116"/>
    </location>
</feature>
<reference evidence="2 3" key="1">
    <citation type="submission" date="2015-08" db="EMBL/GenBank/DDBJ databases">
        <title>Ancestral chromatin configuration constrains chromatin evolution on differentiating sex chromosomes in Drosophila.</title>
        <authorList>
            <person name="Zhou Q."/>
            <person name="Bachtrog D."/>
        </authorList>
    </citation>
    <scope>NUCLEOTIDE SEQUENCE [LARGE SCALE GENOMIC DNA]</scope>
    <source>
        <tissue evidence="2">Whole larvae</tissue>
    </source>
</reference>
<dbReference type="EMBL" id="CP012528">
    <property type="protein sequence ID" value="ALC49778.1"/>
    <property type="molecule type" value="Genomic_DNA"/>
</dbReference>
<accession>A0A0M4EKA1</accession>
<dbReference type="AlphaFoldDB" id="A0A0M4EKA1"/>
<dbReference type="STRING" id="30019.A0A0M4EKA1"/>
<keyword evidence="3" id="KW-1185">Reference proteome</keyword>
<proteinExistence type="predicted"/>
<evidence type="ECO:0000313" key="2">
    <source>
        <dbReference type="EMBL" id="ALC49778.1"/>
    </source>
</evidence>
<evidence type="ECO:0000313" key="3">
    <source>
        <dbReference type="Proteomes" id="UP000494163"/>
    </source>
</evidence>
<protein>
    <submittedName>
        <fullName evidence="2">CG15452</fullName>
    </submittedName>
</protein>
<organism evidence="2 3">
    <name type="scientific">Drosophila busckii</name>
    <name type="common">Fruit fly</name>
    <dbReference type="NCBI Taxonomy" id="30019"/>
    <lineage>
        <taxon>Eukaryota</taxon>
        <taxon>Metazoa</taxon>
        <taxon>Ecdysozoa</taxon>
        <taxon>Arthropoda</taxon>
        <taxon>Hexapoda</taxon>
        <taxon>Insecta</taxon>
        <taxon>Pterygota</taxon>
        <taxon>Neoptera</taxon>
        <taxon>Endopterygota</taxon>
        <taxon>Diptera</taxon>
        <taxon>Brachycera</taxon>
        <taxon>Muscomorpha</taxon>
        <taxon>Ephydroidea</taxon>
        <taxon>Drosophilidae</taxon>
        <taxon>Drosophila</taxon>
    </lineage>
</organism>
<feature type="compositionally biased region" description="Basic and acidic residues" evidence="1">
    <location>
        <begin position="126"/>
        <end position="137"/>
    </location>
</feature>
<gene>
    <name evidence="2" type="ORF">Dbus_chrXg1634</name>
</gene>
<dbReference type="Proteomes" id="UP000494163">
    <property type="component" value="Chromosome X"/>
</dbReference>
<dbReference type="OrthoDB" id="7857313at2759"/>